<evidence type="ECO:0000259" key="1">
    <source>
        <dbReference type="Pfam" id="PF10006"/>
    </source>
</evidence>
<protein>
    <submittedName>
        <fullName evidence="2">DUF2249 domain-containing protein</fullName>
    </submittedName>
</protein>
<comment type="caution">
    <text evidence="2">The sequence shown here is derived from an EMBL/GenBank/DDBJ whole genome shotgun (WGS) entry which is preliminary data.</text>
</comment>
<dbReference type="Proteomes" id="UP000744980">
    <property type="component" value="Unassembled WGS sequence"/>
</dbReference>
<reference evidence="2 3" key="1">
    <citation type="submission" date="2020-01" db="EMBL/GenBank/DDBJ databases">
        <title>Draft genome assembly of Ensifer adhaerens T173.</title>
        <authorList>
            <person name="Craig J.E."/>
            <person name="Stinchcombe J.R."/>
        </authorList>
    </citation>
    <scope>NUCLEOTIDE SEQUENCE [LARGE SCALE GENOMIC DNA]</scope>
    <source>
        <strain evidence="2 3">T173</strain>
    </source>
</reference>
<evidence type="ECO:0000313" key="2">
    <source>
        <dbReference type="EMBL" id="MBM3090590.1"/>
    </source>
</evidence>
<evidence type="ECO:0000313" key="3">
    <source>
        <dbReference type="Proteomes" id="UP000744980"/>
    </source>
</evidence>
<gene>
    <name evidence="2" type="ORF">GFB56_07155</name>
</gene>
<dbReference type="EMBL" id="WXFA01000003">
    <property type="protein sequence ID" value="MBM3090590.1"/>
    <property type="molecule type" value="Genomic_DNA"/>
</dbReference>
<dbReference type="RefSeq" id="WP_057220039.1">
    <property type="nucleotide sequence ID" value="NZ_CP083374.1"/>
</dbReference>
<name>A0AAW4FLI0_9HYPH</name>
<dbReference type="AlphaFoldDB" id="A0AAW4FLI0"/>
<proteinExistence type="predicted"/>
<organism evidence="2 3">
    <name type="scientific">Ensifer canadensis</name>
    <dbReference type="NCBI Taxonomy" id="555315"/>
    <lineage>
        <taxon>Bacteria</taxon>
        <taxon>Pseudomonadati</taxon>
        <taxon>Pseudomonadota</taxon>
        <taxon>Alphaproteobacteria</taxon>
        <taxon>Hyphomicrobiales</taxon>
        <taxon>Rhizobiaceae</taxon>
        <taxon>Sinorhizobium/Ensifer group</taxon>
        <taxon>Ensifer</taxon>
    </lineage>
</organism>
<feature type="domain" description="DUF2249" evidence="1">
    <location>
        <begin position="12"/>
        <end position="80"/>
    </location>
</feature>
<accession>A0AAW4FLI0</accession>
<keyword evidence="3" id="KW-1185">Reference proteome</keyword>
<sequence>MTTAETETKPFIDVRTIPPVERHPKIFGMLNALAEGGSFIIVNDHDPRPLHYQLESRYPGEFTWDYLEKGPDVWRVEIGRQQASGCDCCCGSSSGH</sequence>
<dbReference type="Pfam" id="PF10006">
    <property type="entry name" value="DUF2249"/>
    <property type="match status" value="1"/>
</dbReference>
<dbReference type="InterPro" id="IPR018720">
    <property type="entry name" value="DUF2249"/>
</dbReference>